<dbReference type="RefSeq" id="WP_007556615.1">
    <property type="nucleotide sequence ID" value="NC_022793.1"/>
</dbReference>
<comment type="catalytic activity">
    <reaction evidence="1 15">
        <text>Hydrolysis of DNA containing ring-opened 7-methylguanine residues, releasing 2,6-diamino-4-hydroxy-5-(N-methyl)formamidopyrimidine.</text>
        <dbReference type="EC" id="3.2.2.23"/>
    </reaction>
</comment>
<feature type="domain" description="FPG-type" evidence="16">
    <location>
        <begin position="259"/>
        <end position="294"/>
    </location>
</feature>
<keyword evidence="6 15" id="KW-0863">Zinc-finger</keyword>
<dbReference type="Pfam" id="PF06827">
    <property type="entry name" value="zf-FPG_IleRS"/>
    <property type="match status" value="1"/>
</dbReference>
<evidence type="ECO:0000256" key="14">
    <source>
        <dbReference type="ARBA" id="ARBA00044632"/>
    </source>
</evidence>
<evidence type="ECO:0000256" key="2">
    <source>
        <dbReference type="ARBA" id="ARBA00009409"/>
    </source>
</evidence>
<dbReference type="GO" id="GO:0003684">
    <property type="term" value="F:damaged DNA binding"/>
    <property type="evidence" value="ECO:0007669"/>
    <property type="project" value="InterPro"/>
</dbReference>
<reference evidence="18 19" key="1">
    <citation type="journal article" date="2014" name="Mol. Plant Microbe Interact.">
        <title>The complete genome sequence of Candidatus Liberibacter americanus, associated with citrus Huanglongbing.</title>
        <authorList>
            <person name="Wulff N.A."/>
            <person name="Zhang S."/>
            <person name="Setubal J.C."/>
            <person name="Almeida N.F."/>
            <person name="Martins E.C."/>
            <person name="Harakava R."/>
            <person name="Kumar D."/>
            <person name="Rangel L.T."/>
            <person name="Foissac X."/>
            <person name="Bove J."/>
            <person name="Gabriel D.W."/>
        </authorList>
    </citation>
    <scope>NUCLEOTIDE SEQUENCE [LARGE SCALE GENOMIC DNA]</scope>
    <source>
        <strain evidence="18 19">Sao Paulo</strain>
    </source>
</reference>
<evidence type="ECO:0000256" key="12">
    <source>
        <dbReference type="ARBA" id="ARBA00023268"/>
    </source>
</evidence>
<feature type="active site" description="Schiff-base intermediate with DNA" evidence="15">
    <location>
        <position position="2"/>
    </location>
</feature>
<organism evidence="18 19">
    <name type="scientific">Candidatus Liberibacter americanus str. Sao Paulo</name>
    <dbReference type="NCBI Taxonomy" id="1261131"/>
    <lineage>
        <taxon>Bacteria</taxon>
        <taxon>Pseudomonadati</taxon>
        <taxon>Pseudomonadota</taxon>
        <taxon>Alphaproteobacteria</taxon>
        <taxon>Hyphomicrobiales</taxon>
        <taxon>Rhizobiaceae</taxon>
        <taxon>Liberibacter</taxon>
    </lineage>
</organism>
<dbReference type="InterPro" id="IPR010663">
    <property type="entry name" value="Znf_FPG/IleRS"/>
</dbReference>
<dbReference type="HOGENOM" id="CLU_038423_1_1_5"/>
<keyword evidence="9 15" id="KW-0238">DNA-binding</keyword>
<keyword evidence="4 15" id="KW-0479">Metal-binding</keyword>
<evidence type="ECO:0000256" key="4">
    <source>
        <dbReference type="ARBA" id="ARBA00022723"/>
    </source>
</evidence>
<feature type="binding site" evidence="15">
    <location>
        <position position="125"/>
    </location>
    <ligand>
        <name>DNA</name>
        <dbReference type="ChEBI" id="CHEBI:16991"/>
    </ligand>
</feature>
<dbReference type="Pfam" id="PF01149">
    <property type="entry name" value="Fapy_DNA_glyco"/>
    <property type="match status" value="1"/>
</dbReference>
<dbReference type="eggNOG" id="COG0266">
    <property type="taxonomic scope" value="Bacteria"/>
</dbReference>
<keyword evidence="8 15" id="KW-0862">Zinc</keyword>
<evidence type="ECO:0000256" key="7">
    <source>
        <dbReference type="ARBA" id="ARBA00022801"/>
    </source>
</evidence>
<dbReference type="Pfam" id="PF06831">
    <property type="entry name" value="H2TH"/>
    <property type="match status" value="1"/>
</dbReference>
<evidence type="ECO:0000259" key="16">
    <source>
        <dbReference type="PROSITE" id="PS51066"/>
    </source>
</evidence>
<keyword evidence="5 15" id="KW-0227">DNA damage</keyword>
<sequence length="294" mass="33652">MPELPEIETIRRNLTPIMENMLLTELCLHRKNLRFDFPENFSSLVKNKKIIRVSRRAKYFIIELEGDMSIIVHLGMSGSFIVESKTTSTIINKNIIKDPRHNHVIISIENDDKTLKYRIIYNDPRRFGFMDLAKTSLIEKYPPFAKMGPEPIDINFNTEYLTNQFYKRKSSIKNALLNQQIVSGLGNIYVCEALWRAKLSPMQNVKSLAQENISTNFKLSKLIEEIRNVLFDAINAGGSSLRDYIHADGSIGRFQNSLAVYGRTGEACPANCGQFISRIVQSGRSTFYCSHCQQ</sequence>
<dbReference type="EC" id="3.2.2.23" evidence="15"/>
<dbReference type="GO" id="GO:0034039">
    <property type="term" value="F:8-oxo-7,8-dihydroguanine DNA N-glycosylase activity"/>
    <property type="evidence" value="ECO:0007669"/>
    <property type="project" value="TreeGrafter"/>
</dbReference>
<keyword evidence="19" id="KW-1185">Reference proteome</keyword>
<dbReference type="SUPFAM" id="SSF81624">
    <property type="entry name" value="N-terminal domain of MutM-like DNA repair proteins"/>
    <property type="match status" value="1"/>
</dbReference>
<evidence type="ECO:0000259" key="17">
    <source>
        <dbReference type="PROSITE" id="PS51068"/>
    </source>
</evidence>
<feature type="binding site" evidence="15">
    <location>
        <position position="168"/>
    </location>
    <ligand>
        <name>DNA</name>
        <dbReference type="ChEBI" id="CHEBI:16991"/>
    </ligand>
</feature>
<feature type="active site" description="Proton donor" evidence="15">
    <location>
        <position position="3"/>
    </location>
</feature>
<feature type="binding site" evidence="15">
    <location>
        <position position="101"/>
    </location>
    <ligand>
        <name>DNA</name>
        <dbReference type="ChEBI" id="CHEBI:16991"/>
    </ligand>
</feature>
<comment type="cofactor">
    <cofactor evidence="15">
        <name>Zn(2+)</name>
        <dbReference type="ChEBI" id="CHEBI:29105"/>
    </cofactor>
    <text evidence="15">Binds 1 zinc ion per subunit.</text>
</comment>
<keyword evidence="10 15" id="KW-0234">DNA repair</keyword>
<feature type="active site" description="Proton donor; for beta-elimination activity" evidence="15">
    <location>
        <position position="58"/>
    </location>
</feature>
<evidence type="ECO:0000256" key="5">
    <source>
        <dbReference type="ARBA" id="ARBA00022763"/>
    </source>
</evidence>
<dbReference type="SUPFAM" id="SSF46946">
    <property type="entry name" value="S13-like H2TH domain"/>
    <property type="match status" value="1"/>
</dbReference>
<dbReference type="CDD" id="cd08966">
    <property type="entry name" value="EcFpg-like_N"/>
    <property type="match status" value="1"/>
</dbReference>
<evidence type="ECO:0000313" key="19">
    <source>
        <dbReference type="Proteomes" id="UP000017862"/>
    </source>
</evidence>
<comment type="catalytic activity">
    <reaction evidence="14 15">
        <text>2'-deoxyribonucleotide-(2'-deoxyribose 5'-phosphate)-2'-deoxyribonucleotide-DNA = a 3'-end 2'-deoxyribonucleotide-(2,3-dehydro-2,3-deoxyribose 5'-phosphate)-DNA + a 5'-end 5'-phospho-2'-deoxyribonucleoside-DNA + H(+)</text>
        <dbReference type="Rhea" id="RHEA:66592"/>
        <dbReference type="Rhea" id="RHEA-COMP:13180"/>
        <dbReference type="Rhea" id="RHEA-COMP:16897"/>
        <dbReference type="Rhea" id="RHEA-COMP:17067"/>
        <dbReference type="ChEBI" id="CHEBI:15378"/>
        <dbReference type="ChEBI" id="CHEBI:136412"/>
        <dbReference type="ChEBI" id="CHEBI:157695"/>
        <dbReference type="ChEBI" id="CHEBI:167181"/>
        <dbReference type="EC" id="4.2.99.18"/>
    </reaction>
</comment>
<comment type="subunit">
    <text evidence="3 15">Monomer.</text>
</comment>
<dbReference type="GO" id="GO:0008270">
    <property type="term" value="F:zinc ion binding"/>
    <property type="evidence" value="ECO:0007669"/>
    <property type="project" value="UniProtKB-UniRule"/>
</dbReference>
<dbReference type="Gene3D" id="3.20.190.10">
    <property type="entry name" value="MutM-like, N-terminal"/>
    <property type="match status" value="1"/>
</dbReference>
<dbReference type="PROSITE" id="PS51068">
    <property type="entry name" value="FPG_CAT"/>
    <property type="match status" value="1"/>
</dbReference>
<dbReference type="GO" id="GO:0140078">
    <property type="term" value="F:class I DNA-(apurinic or apyrimidinic site) endonuclease activity"/>
    <property type="evidence" value="ECO:0007669"/>
    <property type="project" value="UniProtKB-EC"/>
</dbReference>
<name>U6B936_9HYPH</name>
<evidence type="ECO:0000256" key="9">
    <source>
        <dbReference type="ARBA" id="ARBA00023125"/>
    </source>
</evidence>
<dbReference type="InterPro" id="IPR010979">
    <property type="entry name" value="Ribosomal_uS13-like_H2TH"/>
</dbReference>
<keyword evidence="13 15" id="KW-0326">Glycosidase</keyword>
<dbReference type="PATRIC" id="fig|1261131.3.peg.1003"/>
<dbReference type="PROSITE" id="PS51066">
    <property type="entry name" value="ZF_FPG_2"/>
    <property type="match status" value="1"/>
</dbReference>
<evidence type="ECO:0000256" key="10">
    <source>
        <dbReference type="ARBA" id="ARBA00023204"/>
    </source>
</evidence>
<dbReference type="InterPro" id="IPR015887">
    <property type="entry name" value="DNA_glyclase_Znf_dom_DNA_BS"/>
</dbReference>
<evidence type="ECO:0000256" key="15">
    <source>
        <dbReference type="HAMAP-Rule" id="MF_00103"/>
    </source>
</evidence>
<keyword evidence="7 15" id="KW-0378">Hydrolase</keyword>
<dbReference type="SMART" id="SM00898">
    <property type="entry name" value="Fapy_DNA_glyco"/>
    <property type="match status" value="1"/>
</dbReference>
<evidence type="ECO:0000256" key="13">
    <source>
        <dbReference type="ARBA" id="ARBA00023295"/>
    </source>
</evidence>
<dbReference type="FunFam" id="1.10.8.50:FF:000003">
    <property type="entry name" value="Formamidopyrimidine-DNA glycosylase"/>
    <property type="match status" value="1"/>
</dbReference>
<dbReference type="AlphaFoldDB" id="U6B936"/>
<dbReference type="PROSITE" id="PS01242">
    <property type="entry name" value="ZF_FPG_1"/>
    <property type="match status" value="1"/>
</dbReference>
<feature type="active site" description="Proton donor; for delta-elimination activity" evidence="15">
    <location>
        <position position="284"/>
    </location>
</feature>
<dbReference type="NCBIfam" id="NF002211">
    <property type="entry name" value="PRK01103.1"/>
    <property type="match status" value="1"/>
</dbReference>
<keyword evidence="11 15" id="KW-0456">Lyase</keyword>
<evidence type="ECO:0000256" key="6">
    <source>
        <dbReference type="ARBA" id="ARBA00022771"/>
    </source>
</evidence>
<dbReference type="SUPFAM" id="SSF57716">
    <property type="entry name" value="Glucocorticoid receptor-like (DNA-binding domain)"/>
    <property type="match status" value="1"/>
</dbReference>
<feature type="domain" description="Formamidopyrimidine-DNA glycosylase catalytic" evidence="17">
    <location>
        <begin position="2"/>
        <end position="128"/>
    </location>
</feature>
<dbReference type="NCBIfam" id="TIGR00577">
    <property type="entry name" value="fpg"/>
    <property type="match status" value="1"/>
</dbReference>
<keyword evidence="12 15" id="KW-0511">Multifunctional enzyme</keyword>
<dbReference type="InterPro" id="IPR000214">
    <property type="entry name" value="Znf_DNA_glyclase/AP_lyase"/>
</dbReference>
<protein>
    <recommendedName>
        <fullName evidence="15">Formamidopyrimidine-DNA glycosylase</fullName>
        <shortName evidence="15">Fapy-DNA glycosylase</shortName>
        <ecNumber evidence="15">3.2.2.23</ecNumber>
    </recommendedName>
    <alternativeName>
        <fullName evidence="15">DNA-(apurinic or apyrimidinic site) lyase MutM</fullName>
        <shortName evidence="15">AP lyase MutM</shortName>
        <ecNumber evidence="15">4.2.99.18</ecNumber>
    </alternativeName>
</protein>
<comment type="similarity">
    <text evidence="2 15">Belongs to the FPG family.</text>
</comment>
<dbReference type="Gene3D" id="1.10.8.50">
    <property type="match status" value="1"/>
</dbReference>
<dbReference type="PANTHER" id="PTHR22993:SF9">
    <property type="entry name" value="FORMAMIDOPYRIMIDINE-DNA GLYCOSYLASE"/>
    <property type="match status" value="1"/>
</dbReference>
<dbReference type="STRING" id="1261131.lam_1047"/>
<dbReference type="InterPro" id="IPR035937">
    <property type="entry name" value="FPG_N"/>
</dbReference>
<dbReference type="Proteomes" id="UP000017862">
    <property type="component" value="Chromosome"/>
</dbReference>
<proteinExistence type="inferred from homology"/>
<evidence type="ECO:0000256" key="3">
    <source>
        <dbReference type="ARBA" id="ARBA00011245"/>
    </source>
</evidence>
<dbReference type="SMART" id="SM01232">
    <property type="entry name" value="H2TH"/>
    <property type="match status" value="1"/>
</dbReference>
<evidence type="ECO:0000256" key="8">
    <source>
        <dbReference type="ARBA" id="ARBA00022833"/>
    </source>
</evidence>
<dbReference type="PANTHER" id="PTHR22993">
    <property type="entry name" value="FORMAMIDOPYRIMIDINE-DNA GLYCOSYLASE"/>
    <property type="match status" value="1"/>
</dbReference>
<dbReference type="GO" id="GO:0006284">
    <property type="term" value="P:base-excision repair"/>
    <property type="evidence" value="ECO:0007669"/>
    <property type="project" value="InterPro"/>
</dbReference>
<accession>U6B936</accession>
<dbReference type="InterPro" id="IPR015886">
    <property type="entry name" value="H2TH_FPG"/>
</dbReference>
<dbReference type="KEGG" id="lar:lam_1047"/>
<dbReference type="EC" id="4.2.99.18" evidence="15"/>
<evidence type="ECO:0000313" key="18">
    <source>
        <dbReference type="EMBL" id="AHA28371.1"/>
    </source>
</evidence>
<evidence type="ECO:0000256" key="1">
    <source>
        <dbReference type="ARBA" id="ARBA00001668"/>
    </source>
</evidence>
<gene>
    <name evidence="18" type="primary">nei</name>
    <name evidence="15" type="synonym">fpg</name>
    <name evidence="15" type="synonym">mutM</name>
    <name evidence="18" type="ORF">lam_1047</name>
</gene>
<dbReference type="HAMAP" id="MF_00103">
    <property type="entry name" value="Fapy_DNA_glycosyl"/>
    <property type="match status" value="1"/>
</dbReference>
<evidence type="ECO:0000256" key="11">
    <source>
        <dbReference type="ARBA" id="ARBA00023239"/>
    </source>
</evidence>
<dbReference type="EMBL" id="CP006604">
    <property type="protein sequence ID" value="AHA28371.1"/>
    <property type="molecule type" value="Genomic_DNA"/>
</dbReference>
<comment type="function">
    <text evidence="15">Involved in base excision repair of DNA damaged by oxidation or by mutagenic agents. Acts as DNA glycosylase that recognizes and removes damaged bases. Has a preference for oxidized purines, such as 7,8-dihydro-8-oxoguanine (8-oxoG). Has AP (apurinic/apyrimidinic) lyase activity and introduces nicks in the DNA strand. Cleaves the DNA backbone by beta-delta elimination to generate a single-strand break at the site of the removed base with both 3'- and 5'-phosphates.</text>
</comment>
<dbReference type="InterPro" id="IPR020629">
    <property type="entry name" value="FPG_Glyclase"/>
</dbReference>
<dbReference type="InterPro" id="IPR012319">
    <property type="entry name" value="FPG_cat"/>
</dbReference>